<evidence type="ECO:0000259" key="11">
    <source>
        <dbReference type="PROSITE" id="PS51371"/>
    </source>
</evidence>
<dbReference type="InterPro" id="IPR036318">
    <property type="entry name" value="FAD-bd_PCMH-like_sf"/>
</dbReference>
<evidence type="ECO:0000256" key="4">
    <source>
        <dbReference type="ARBA" id="ARBA00022692"/>
    </source>
</evidence>
<accession>A0A348G5T8</accession>
<dbReference type="CDD" id="cd04590">
    <property type="entry name" value="CBS_pair_CorC_HlyC_assoc"/>
    <property type="match status" value="1"/>
</dbReference>
<dbReference type="SMART" id="SM01091">
    <property type="entry name" value="CorC_HlyC"/>
    <property type="match status" value="1"/>
</dbReference>
<comment type="similarity">
    <text evidence="2">Belongs to the UPF0053 family. Hemolysin C subfamily.</text>
</comment>
<feature type="transmembrane region" description="Helical" evidence="10">
    <location>
        <begin position="92"/>
        <end position="110"/>
    </location>
</feature>
<feature type="domain" description="CBS" evidence="11">
    <location>
        <begin position="208"/>
        <end position="268"/>
    </location>
</feature>
<dbReference type="SUPFAM" id="SSF54631">
    <property type="entry name" value="CBS-domain pair"/>
    <property type="match status" value="1"/>
</dbReference>
<evidence type="ECO:0000256" key="5">
    <source>
        <dbReference type="ARBA" id="ARBA00022737"/>
    </source>
</evidence>
<dbReference type="InterPro" id="IPR000644">
    <property type="entry name" value="CBS_dom"/>
</dbReference>
<keyword evidence="5" id="KW-0677">Repeat</keyword>
<dbReference type="Pfam" id="PF00571">
    <property type="entry name" value="CBS"/>
    <property type="match status" value="2"/>
</dbReference>
<dbReference type="GO" id="GO:0050660">
    <property type="term" value="F:flavin adenine dinucleotide binding"/>
    <property type="evidence" value="ECO:0007669"/>
    <property type="project" value="InterPro"/>
</dbReference>
<dbReference type="AlphaFoldDB" id="A0A348G5T8"/>
<dbReference type="FunFam" id="3.10.580.10:FF:000002">
    <property type="entry name" value="Magnesium/cobalt efflux protein CorC"/>
    <property type="match status" value="1"/>
</dbReference>
<feature type="transmembrane region" description="Helical" evidence="10">
    <location>
        <begin position="122"/>
        <end position="144"/>
    </location>
</feature>
<evidence type="ECO:0000256" key="8">
    <source>
        <dbReference type="ARBA" id="ARBA00023136"/>
    </source>
</evidence>
<reference evidence="12 13" key="1">
    <citation type="submission" date="2018-08" db="EMBL/GenBank/DDBJ databases">
        <title>Complete genome sequencing of Blastochloris tepida GI.</title>
        <authorList>
            <person name="Tsukatani Y."/>
            <person name="Mori H."/>
        </authorList>
    </citation>
    <scope>NUCLEOTIDE SEQUENCE [LARGE SCALE GENOMIC DNA]</scope>
    <source>
        <strain evidence="12 13">GI</strain>
    </source>
</reference>
<comment type="subcellular location">
    <subcellularLocation>
        <location evidence="1">Cell membrane</location>
        <topology evidence="1">Multi-pass membrane protein</topology>
    </subcellularLocation>
</comment>
<dbReference type="Pfam" id="PF01595">
    <property type="entry name" value="CNNM"/>
    <property type="match status" value="1"/>
</dbReference>
<dbReference type="SUPFAM" id="SSF56176">
    <property type="entry name" value="FAD-binding/transporter-associated domain-like"/>
    <property type="match status" value="1"/>
</dbReference>
<dbReference type="Proteomes" id="UP000266934">
    <property type="component" value="Chromosome"/>
</dbReference>
<dbReference type="Gene3D" id="3.30.465.10">
    <property type="match status" value="1"/>
</dbReference>
<name>A0A348G5T8_9HYPH</name>
<dbReference type="RefSeq" id="WP_126401958.1">
    <property type="nucleotide sequence ID" value="NZ_AP018907.1"/>
</dbReference>
<evidence type="ECO:0000256" key="1">
    <source>
        <dbReference type="ARBA" id="ARBA00004651"/>
    </source>
</evidence>
<dbReference type="InterPro" id="IPR046342">
    <property type="entry name" value="CBS_dom_sf"/>
</dbReference>
<dbReference type="PANTHER" id="PTHR22777">
    <property type="entry name" value="HEMOLYSIN-RELATED"/>
    <property type="match status" value="1"/>
</dbReference>
<dbReference type="Pfam" id="PF03471">
    <property type="entry name" value="CorC_HlyC"/>
    <property type="match status" value="1"/>
</dbReference>
<organism evidence="12 13">
    <name type="scientific">Blastochloris tepida</name>
    <dbReference type="NCBI Taxonomy" id="2233851"/>
    <lineage>
        <taxon>Bacteria</taxon>
        <taxon>Pseudomonadati</taxon>
        <taxon>Pseudomonadota</taxon>
        <taxon>Alphaproteobacteria</taxon>
        <taxon>Hyphomicrobiales</taxon>
        <taxon>Blastochloridaceae</taxon>
        <taxon>Blastochloris</taxon>
    </lineage>
</organism>
<dbReference type="InterPro" id="IPR044751">
    <property type="entry name" value="Ion_transp-like_CBS"/>
</dbReference>
<keyword evidence="7 9" id="KW-0129">CBS domain</keyword>
<protein>
    <submittedName>
        <fullName evidence="12">Membrane protein</fullName>
    </submittedName>
</protein>
<evidence type="ECO:0000256" key="2">
    <source>
        <dbReference type="ARBA" id="ARBA00006446"/>
    </source>
</evidence>
<feature type="transmembrane region" description="Helical" evidence="10">
    <location>
        <begin position="6"/>
        <end position="25"/>
    </location>
</feature>
<dbReference type="SMART" id="SM00116">
    <property type="entry name" value="CBS"/>
    <property type="match status" value="2"/>
</dbReference>
<evidence type="ECO:0000313" key="12">
    <source>
        <dbReference type="EMBL" id="BBF94921.1"/>
    </source>
</evidence>
<dbReference type="InterPro" id="IPR016169">
    <property type="entry name" value="FAD-bd_PCMH_sub2"/>
</dbReference>
<keyword evidence="3" id="KW-1003">Cell membrane</keyword>
<evidence type="ECO:0000256" key="7">
    <source>
        <dbReference type="ARBA" id="ARBA00023122"/>
    </source>
</evidence>
<dbReference type="InterPro" id="IPR002550">
    <property type="entry name" value="CNNM"/>
</dbReference>
<evidence type="ECO:0000256" key="6">
    <source>
        <dbReference type="ARBA" id="ARBA00022989"/>
    </source>
</evidence>
<gene>
    <name evidence="12" type="ORF">BLTE_36060</name>
</gene>
<evidence type="ECO:0000256" key="10">
    <source>
        <dbReference type="SAM" id="Phobius"/>
    </source>
</evidence>
<evidence type="ECO:0000256" key="3">
    <source>
        <dbReference type="ARBA" id="ARBA00022475"/>
    </source>
</evidence>
<proteinExistence type="inferred from homology"/>
<dbReference type="Gene3D" id="3.10.580.10">
    <property type="entry name" value="CBS-domain"/>
    <property type="match status" value="1"/>
</dbReference>
<dbReference type="InterPro" id="IPR005170">
    <property type="entry name" value="Transptr-assoc_dom"/>
</dbReference>
<keyword evidence="4 10" id="KW-0812">Transmembrane</keyword>
<evidence type="ECO:0000313" key="13">
    <source>
        <dbReference type="Proteomes" id="UP000266934"/>
    </source>
</evidence>
<dbReference type="OrthoDB" id="9797674at2"/>
<sequence length="430" mass="46359">MTHSDGLAIAAILICFVVSVALLAIESALTRASRPRLHAQGEAGDAKAAAAAALLEQRDILVSALRLANLGATVFATASATTVLDDRWGKPGVLAAVAIGLVVFGLARGLSRAIPARDPNRVAKVVAVPAAKLVAVIVPIAAVLDAIGRLALCPFDRRTQPPAREADGTEELRGAVDLMHREGAVVKEDRDMLGGLLALKELEVSDVMIHRTKMVAVDIETPPDEIVRAVLASPHTRVPVYRQRAENIVGVLHTKSLLRALVQADNDASRIDIASLLLPPWYVPGTTALEEQLRAFRRRRMHLAFAVDEYGEVMGIVTLEDILEEIVGDISDEHDLPASGIRLRGDGSVTVEGMVPVRDLNRRMGWRLPEQAATTIAGLVIHESGIIPEPGQTFTFHGFRFRILRKSRNRITLLRVASLAAGQKRPAEAR</sequence>
<keyword evidence="13" id="KW-1185">Reference proteome</keyword>
<dbReference type="EMBL" id="AP018907">
    <property type="protein sequence ID" value="BBF94921.1"/>
    <property type="molecule type" value="Genomic_DNA"/>
</dbReference>
<keyword evidence="6 10" id="KW-1133">Transmembrane helix</keyword>
<keyword evidence="8 10" id="KW-0472">Membrane</keyword>
<dbReference type="KEGG" id="blag:BLTE_36060"/>
<feature type="domain" description="CBS" evidence="11">
    <location>
        <begin position="273"/>
        <end position="336"/>
    </location>
</feature>
<dbReference type="PANTHER" id="PTHR22777:SF32">
    <property type="entry name" value="UPF0053 INNER MEMBRANE PROTEIN YFJD"/>
    <property type="match status" value="1"/>
</dbReference>
<dbReference type="GO" id="GO:0005886">
    <property type="term" value="C:plasma membrane"/>
    <property type="evidence" value="ECO:0007669"/>
    <property type="project" value="UniProtKB-SubCell"/>
</dbReference>
<evidence type="ECO:0000256" key="9">
    <source>
        <dbReference type="PROSITE-ProRule" id="PRU00703"/>
    </source>
</evidence>
<dbReference type="PROSITE" id="PS51371">
    <property type="entry name" value="CBS"/>
    <property type="match status" value="2"/>
</dbReference>